<dbReference type="InterPro" id="IPR007197">
    <property type="entry name" value="rSAM"/>
</dbReference>
<dbReference type="SUPFAM" id="SSF52242">
    <property type="entry name" value="Cobalamin (vitamin B12)-binding domain"/>
    <property type="match status" value="1"/>
</dbReference>
<dbReference type="PaxDb" id="411470-RUMGNA_02747"/>
<dbReference type="PROSITE" id="PS51918">
    <property type="entry name" value="RADICAL_SAM"/>
    <property type="match status" value="1"/>
</dbReference>
<dbReference type="EMBL" id="AAYG02000021">
    <property type="protein sequence ID" value="EDN76851.1"/>
    <property type="molecule type" value="Genomic_DNA"/>
</dbReference>
<comment type="caution">
    <text evidence="8">The sequence shown here is derived from an EMBL/GenBank/DDBJ whole genome shotgun (WGS) entry which is preliminary data.</text>
</comment>
<dbReference type="InterPro" id="IPR023404">
    <property type="entry name" value="rSAM_horseshoe"/>
</dbReference>
<accession>A7B5A9</accession>
<gene>
    <name evidence="8" type="ORF">RUMGNA_02747</name>
</gene>
<dbReference type="eggNOG" id="COG1032">
    <property type="taxonomic scope" value="Bacteria"/>
</dbReference>
<dbReference type="PANTHER" id="PTHR43409:SF16">
    <property type="entry name" value="SLR0320 PROTEIN"/>
    <property type="match status" value="1"/>
</dbReference>
<dbReference type="PROSITE" id="PS51332">
    <property type="entry name" value="B12_BINDING"/>
    <property type="match status" value="1"/>
</dbReference>
<comment type="cofactor">
    <cofactor evidence="1">
        <name>[4Fe-4S] cluster</name>
        <dbReference type="ChEBI" id="CHEBI:49883"/>
    </cofactor>
</comment>
<organism evidence="8 9">
    <name type="scientific">Mediterraneibacter gnavus (strain ATCC 29149 / DSM 114966 / JCM 6515 / VPI C7-9)</name>
    <name type="common">Ruminococcus gnavus</name>
    <dbReference type="NCBI Taxonomy" id="411470"/>
    <lineage>
        <taxon>Bacteria</taxon>
        <taxon>Bacillati</taxon>
        <taxon>Bacillota</taxon>
        <taxon>Clostridia</taxon>
        <taxon>Lachnospirales</taxon>
        <taxon>Lachnospiraceae</taxon>
        <taxon>Mediterraneibacter</taxon>
    </lineage>
</organism>
<dbReference type="InterPro" id="IPR051198">
    <property type="entry name" value="BchE-like"/>
</dbReference>
<dbReference type="InterPro" id="IPR034466">
    <property type="entry name" value="Methyltransferase_Class_B"/>
</dbReference>
<keyword evidence="2" id="KW-0949">S-adenosyl-L-methionine</keyword>
<dbReference type="InterPro" id="IPR006638">
    <property type="entry name" value="Elp3/MiaA/NifB-like_rSAM"/>
</dbReference>
<dbReference type="Pfam" id="PF04055">
    <property type="entry name" value="Radical_SAM"/>
    <property type="match status" value="1"/>
</dbReference>
<dbReference type="Proteomes" id="UP000004410">
    <property type="component" value="Unassembled WGS sequence"/>
</dbReference>
<dbReference type="GO" id="GO:0046872">
    <property type="term" value="F:metal ion binding"/>
    <property type="evidence" value="ECO:0007669"/>
    <property type="project" value="UniProtKB-KW"/>
</dbReference>
<keyword evidence="3" id="KW-0479">Metal-binding</keyword>
<dbReference type="SFLD" id="SFLDG01082">
    <property type="entry name" value="B12-binding_domain_containing"/>
    <property type="match status" value="1"/>
</dbReference>
<dbReference type="AlphaFoldDB" id="A7B5A9"/>
<dbReference type="InterPro" id="IPR006158">
    <property type="entry name" value="Cobalamin-bd"/>
</dbReference>
<dbReference type="SFLD" id="SFLDG01123">
    <property type="entry name" value="methyltransferase_(Class_B)"/>
    <property type="match status" value="1"/>
</dbReference>
<dbReference type="CDD" id="cd01335">
    <property type="entry name" value="Radical_SAM"/>
    <property type="match status" value="1"/>
</dbReference>
<protein>
    <submittedName>
        <fullName evidence="8">Radical SAM domain protein</fullName>
    </submittedName>
</protein>
<dbReference type="Gene3D" id="3.40.50.280">
    <property type="entry name" value="Cobalamin-binding domain"/>
    <property type="match status" value="1"/>
</dbReference>
<dbReference type="InterPro" id="IPR025288">
    <property type="entry name" value="DUF4080"/>
</dbReference>
<dbReference type="GO" id="GO:0051539">
    <property type="term" value="F:4 iron, 4 sulfur cluster binding"/>
    <property type="evidence" value="ECO:0007669"/>
    <property type="project" value="UniProtKB-KW"/>
</dbReference>
<evidence type="ECO:0000256" key="5">
    <source>
        <dbReference type="ARBA" id="ARBA00023014"/>
    </source>
</evidence>
<reference evidence="8 9" key="1">
    <citation type="submission" date="2007-04" db="EMBL/GenBank/DDBJ databases">
        <authorList>
            <person name="Fulton L."/>
            <person name="Clifton S."/>
            <person name="Fulton B."/>
            <person name="Xu J."/>
            <person name="Minx P."/>
            <person name="Pepin K.H."/>
            <person name="Johnson M."/>
            <person name="Thiruvilangam P."/>
            <person name="Bhonagiri V."/>
            <person name="Nash W.E."/>
            <person name="Mardis E.R."/>
            <person name="Wilson R.K."/>
        </authorList>
    </citation>
    <scope>NUCLEOTIDE SEQUENCE [LARGE SCALE GENOMIC DNA]</scope>
    <source>
        <strain evidence="8 9">ATCC 29149</strain>
    </source>
</reference>
<dbReference type="Pfam" id="PF13311">
    <property type="entry name" value="DUF4080"/>
    <property type="match status" value="1"/>
</dbReference>
<sequence>MVLIQMSTDMEVFMKVLLTAINAKYIHSNLAVYSLRAYAGKYAQQTEIAEYTINQTMDDILSDIYRKKPDILCLSCYLWNILYVEQLITEIHKVLPKMQIWLGGPEVSYNAVSVMEQYPQVTGVMCGEGEETFLELMEYWNQERESLDTIKGIVYRENGTCRQNPPRPVMDLSKVPFVYDHIEDFQNKIIYYESSRGCPFSCSYCLSSIDKCLRFRNLELVKKELQFFIDHEVPQVKFVDRTFNCKHSHSMAIWTYLKEHDRGKTNFHFEVAADLLNEEEMELIASMRPGLIQLEIGIQSTNPETITEIRRKMNFEEVKRIVKRVQEKGNVHQHLDLIAGLPYEDYERFAQSFRDVYALHPEQLQLGFLKVLKGSYMHEKTEDYQLLYQDRPPFEVLSTKWLSYDDVIRLKGVEEMVEVYYNSGQFVNTLRLLEEEFTDTFALYESLSRYYEENGLHMINHSRITRYEVLFAFIKACVEKNVENYRQMLILDLYLRENVKKRPEFAGEVSVDKQKASAFYEKEAEERRYLKGYEGYDKRQLRKMTHLEQINGNLYVFDYRNRNVLTNQASVFWVEGGDEAYPSGHPTHACGGQTSSDHV</sequence>
<evidence type="ECO:0000256" key="1">
    <source>
        <dbReference type="ARBA" id="ARBA00001966"/>
    </source>
</evidence>
<evidence type="ECO:0000313" key="9">
    <source>
        <dbReference type="Proteomes" id="UP000004410"/>
    </source>
</evidence>
<dbReference type="Gene3D" id="3.80.30.20">
    <property type="entry name" value="tm_1862 like domain"/>
    <property type="match status" value="1"/>
</dbReference>
<evidence type="ECO:0000256" key="2">
    <source>
        <dbReference type="ARBA" id="ARBA00022691"/>
    </source>
</evidence>
<proteinExistence type="predicted"/>
<evidence type="ECO:0000313" key="8">
    <source>
        <dbReference type="EMBL" id="EDN76851.1"/>
    </source>
</evidence>
<keyword evidence="4" id="KW-0408">Iron</keyword>
<evidence type="ECO:0000259" key="7">
    <source>
        <dbReference type="PROSITE" id="PS51918"/>
    </source>
</evidence>
<dbReference type="GO" id="GO:0031419">
    <property type="term" value="F:cobalamin binding"/>
    <property type="evidence" value="ECO:0007669"/>
    <property type="project" value="InterPro"/>
</dbReference>
<dbReference type="SFLD" id="SFLDS00029">
    <property type="entry name" value="Radical_SAM"/>
    <property type="match status" value="1"/>
</dbReference>
<dbReference type="PANTHER" id="PTHR43409">
    <property type="entry name" value="ANAEROBIC MAGNESIUM-PROTOPORPHYRIN IX MONOMETHYL ESTER CYCLASE-RELATED"/>
    <property type="match status" value="1"/>
</dbReference>
<dbReference type="SMART" id="SM00729">
    <property type="entry name" value="Elp3"/>
    <property type="match status" value="1"/>
</dbReference>
<dbReference type="Pfam" id="PF02310">
    <property type="entry name" value="B12-binding"/>
    <property type="match status" value="1"/>
</dbReference>
<dbReference type="InterPro" id="IPR036724">
    <property type="entry name" value="Cobalamin-bd_sf"/>
</dbReference>
<feature type="domain" description="B12-binding" evidence="6">
    <location>
        <begin position="14"/>
        <end position="147"/>
    </location>
</feature>
<keyword evidence="5" id="KW-0411">Iron-sulfur</keyword>
<dbReference type="GO" id="GO:0003824">
    <property type="term" value="F:catalytic activity"/>
    <property type="evidence" value="ECO:0007669"/>
    <property type="project" value="InterPro"/>
</dbReference>
<dbReference type="InterPro" id="IPR058240">
    <property type="entry name" value="rSAM_sf"/>
</dbReference>
<name>A7B5A9_MEDG7</name>
<dbReference type="CDD" id="cd02068">
    <property type="entry name" value="radical_SAM_B12_BD"/>
    <property type="match status" value="1"/>
</dbReference>
<evidence type="ECO:0000256" key="3">
    <source>
        <dbReference type="ARBA" id="ARBA00022723"/>
    </source>
</evidence>
<evidence type="ECO:0000256" key="4">
    <source>
        <dbReference type="ARBA" id="ARBA00023004"/>
    </source>
</evidence>
<feature type="domain" description="Radical SAM core" evidence="7">
    <location>
        <begin position="184"/>
        <end position="414"/>
    </location>
</feature>
<evidence type="ECO:0000259" key="6">
    <source>
        <dbReference type="PROSITE" id="PS51332"/>
    </source>
</evidence>
<dbReference type="SUPFAM" id="SSF102114">
    <property type="entry name" value="Radical SAM enzymes"/>
    <property type="match status" value="1"/>
</dbReference>
<reference evidence="8 9" key="2">
    <citation type="submission" date="2007-06" db="EMBL/GenBank/DDBJ databases">
        <title>Draft genome sequence of Ruminococcus gnavus (ATCC 29149).</title>
        <authorList>
            <person name="Sudarsanam P."/>
            <person name="Ley R."/>
            <person name="Guruge J."/>
            <person name="Turnbaugh P.J."/>
            <person name="Mahowald M."/>
            <person name="Liep D."/>
            <person name="Gordon J."/>
        </authorList>
    </citation>
    <scope>NUCLEOTIDE SEQUENCE [LARGE SCALE GENOMIC DNA]</scope>
    <source>
        <strain evidence="8 9">ATCC 29149</strain>
    </source>
</reference>
<dbReference type="GO" id="GO:0005829">
    <property type="term" value="C:cytosol"/>
    <property type="evidence" value="ECO:0007669"/>
    <property type="project" value="TreeGrafter"/>
</dbReference>